<dbReference type="OrthoDB" id="1912553at2"/>
<dbReference type="RefSeq" id="WP_123610990.1">
    <property type="nucleotide sequence ID" value="NZ_RJVG01000020.1"/>
</dbReference>
<comment type="caution">
    <text evidence="1">The sequence shown here is derived from an EMBL/GenBank/DDBJ whole genome shotgun (WGS) entry which is preliminary data.</text>
</comment>
<evidence type="ECO:0000313" key="2">
    <source>
        <dbReference type="Proteomes" id="UP000273083"/>
    </source>
</evidence>
<sequence length="130" mass="15223">MDSELKNELILCSIKSHKEIKKSTVAVNFISNLFLSSATGRIADDFIISLTKDNLYIEAYWYTTWGGLPDKLYTEKFSRNQIQEFEVRNEEENEIIEITPSGKKKMVFIRYNKDGDNLGQLMKKLFHEEF</sequence>
<accession>A0A3N1X4R6</accession>
<dbReference type="Proteomes" id="UP000273083">
    <property type="component" value="Unassembled WGS sequence"/>
</dbReference>
<proteinExistence type="predicted"/>
<gene>
    <name evidence="1" type="ORF">EDD66_1208</name>
</gene>
<dbReference type="EMBL" id="RJVG01000020">
    <property type="protein sequence ID" value="ROR21760.1"/>
    <property type="molecule type" value="Genomic_DNA"/>
</dbReference>
<dbReference type="AlphaFoldDB" id="A0A3N1X4R6"/>
<organism evidence="1 2">
    <name type="scientific">Mobilisporobacter senegalensis</name>
    <dbReference type="NCBI Taxonomy" id="1329262"/>
    <lineage>
        <taxon>Bacteria</taxon>
        <taxon>Bacillati</taxon>
        <taxon>Bacillota</taxon>
        <taxon>Clostridia</taxon>
        <taxon>Lachnospirales</taxon>
        <taxon>Lachnospiraceae</taxon>
        <taxon>Mobilisporobacter</taxon>
    </lineage>
</organism>
<evidence type="ECO:0008006" key="3">
    <source>
        <dbReference type="Google" id="ProtNLM"/>
    </source>
</evidence>
<name>A0A3N1X4R6_9FIRM</name>
<protein>
    <recommendedName>
        <fullName evidence="3">PH (Pleckstrin Homology) domain-containing protein</fullName>
    </recommendedName>
</protein>
<reference evidence="1 2" key="1">
    <citation type="submission" date="2018-11" db="EMBL/GenBank/DDBJ databases">
        <title>Genomic Encyclopedia of Type Strains, Phase IV (KMG-IV): sequencing the most valuable type-strain genomes for metagenomic binning, comparative biology and taxonomic classification.</title>
        <authorList>
            <person name="Goeker M."/>
        </authorList>
    </citation>
    <scope>NUCLEOTIDE SEQUENCE [LARGE SCALE GENOMIC DNA]</scope>
    <source>
        <strain evidence="1 2">DSM 26537</strain>
    </source>
</reference>
<evidence type="ECO:0000313" key="1">
    <source>
        <dbReference type="EMBL" id="ROR21760.1"/>
    </source>
</evidence>
<keyword evidence="2" id="KW-1185">Reference proteome</keyword>